<organism evidence="1">
    <name type="scientific">Rhizobium phage LG08</name>
    <dbReference type="NCBI Taxonomy" id="3129229"/>
    <lineage>
        <taxon>Viruses</taxon>
        <taxon>Duplodnaviria</taxon>
        <taxon>Heunggongvirae</taxon>
        <taxon>Uroviricota</taxon>
        <taxon>Caudoviricetes</taxon>
    </lineage>
</organism>
<reference evidence="1" key="1">
    <citation type="submission" date="2024-03" db="EMBL/GenBank/DDBJ databases">
        <authorList>
            <person name="Chantapakul B."/>
            <person name="Wang S."/>
        </authorList>
    </citation>
    <scope>NUCLEOTIDE SEQUENCE</scope>
</reference>
<sequence>MDFLCRRVREEVRETLYHDLELVRELDQDFVNENHNVREECRVILDLLLISACFESNTDEELVEEHQIGTEVDELVSKRNISVRDHFSPLGREPKDEGDVSFSEVVANEIYAVLHLHSRLEDSKHDVDFIPSRIVVLAFIFRQIIDKSFEDRNDLVETHRIRRLEDVRSLRSEIPFVLLKRNSTLLETEIEIPERIGEGLDRVLEPSSQGQTCACRNLDANLLSNFLCRGLEVRNLTYRTTKQVVRIFEFGLVRHFFPFRLPEGAGTLHRSSNSKWIILDRFRARDLEVLNRVQLLLVEVVVDIFLHRFFELRLSRIPGENPEVLDHVIVVTFRSSIFAILLKTEVGQLVQCSFVSNNKSTLFTERTESVRAERTDRMRYVNSDVHFTITAHVDVRIFEVVVELVANCAAGRVVPFGNDESHVVKFRDLRHLVREDQLRYLIRLVAHHLLEWTFGDVEDREGRRVLTFTFSGISSKDIRLSILRKFEDSIFVTAHFLVIDKNWVHQLKSHTLDDFTVDETISRTKECKVLLLEELRTGCVFDGLGLPSFISTRYEMPRNSEREVTVLACGCTRVISIENPTRTIRSRDLSHTRFRTRRDSWEHRRHELFIVLHECGFVEKHFVRRETTDRVRGRGCSKYARVVLKLHRTLVPFEDANLHPERKLLICHTDTREDFTSCVTLVSQDDIFEVFIEDHSMGNLNGQSRGLG</sequence>
<accession>A0AAU8HY78</accession>
<gene>
    <name evidence="1" type="ORF">LDCGVIBL_CDS0220</name>
</gene>
<dbReference type="EMBL" id="PP429226">
    <property type="protein sequence ID" value="XCI77578.1"/>
    <property type="molecule type" value="Genomic_DNA"/>
</dbReference>
<protein>
    <submittedName>
        <fullName evidence="1">Uncharacterized protein</fullName>
    </submittedName>
</protein>
<evidence type="ECO:0000313" key="1">
    <source>
        <dbReference type="EMBL" id="XCI77578.1"/>
    </source>
</evidence>
<name>A0AAU8HY78_9CAUD</name>
<proteinExistence type="predicted"/>